<protein>
    <recommendedName>
        <fullName evidence="3">Capsule polysaccharide biosynthesis protein</fullName>
    </recommendedName>
</protein>
<comment type="caution">
    <text evidence="1">The sequence shown here is derived from an EMBL/GenBank/DDBJ whole genome shotgun (WGS) entry which is preliminary data.</text>
</comment>
<dbReference type="EMBL" id="SVER01000004">
    <property type="protein sequence ID" value="MBE5918635.1"/>
    <property type="molecule type" value="Genomic_DNA"/>
</dbReference>
<sequence length="476" mass="56694">MYTICFMARRPFEDFSPAVYKKLKEAHDDVKGVFITCDKQESAYVWAKFNEEEKKNIQVCEISEFMNKHWDEFTIEKLAEMEAKYDARPIWKYIYTDRYLIYRDYDYCVHTAAGLFAFWEYVFNTYHVDFFYDEVIATLLTYAAYLVGKKTNTGYYSLMFMRACGMDLTHHYILNDPFEKMYDMPEDYANIPVTEEQRAAAEAYLTKFEEQHSKPAFMKFSGTKPKWKPIFFALPFFYLRQRFFNPLTRDKGSYIYYKCYEHTMDQLVFYLRYSKGKKYFKKADYSKKFVYFPLHMQPEATTIVCAQKYEKQLYFIDSLAKSLPADTMLYVKEHYSFLGIRDNSFYEQLQIYPNVVLIDPWEDSIKLIEKSECVATLTGTAGQEAMMLRHPVFMSGDIIYKGAPGVMYLEEVFGNYEKMMSEYKRPTRDEVIQYMAVYMSHARLGNTYVLSKERLSDENLTNVAESMYSYFVEMKS</sequence>
<reference evidence="1" key="1">
    <citation type="submission" date="2019-04" db="EMBL/GenBank/DDBJ databases">
        <title>Evolution of Biomass-Degrading Anaerobic Consortia Revealed by Metagenomics.</title>
        <authorList>
            <person name="Peng X."/>
        </authorList>
    </citation>
    <scope>NUCLEOTIDE SEQUENCE</scope>
    <source>
        <strain evidence="1">SIG311</strain>
    </source>
</reference>
<evidence type="ECO:0000313" key="1">
    <source>
        <dbReference type="EMBL" id="MBE5918635.1"/>
    </source>
</evidence>
<dbReference type="Proteomes" id="UP000766246">
    <property type="component" value="Unassembled WGS sequence"/>
</dbReference>
<organism evidence="1 2">
    <name type="scientific">Pseudobutyrivibrio ruminis</name>
    <dbReference type="NCBI Taxonomy" id="46206"/>
    <lineage>
        <taxon>Bacteria</taxon>
        <taxon>Bacillati</taxon>
        <taxon>Bacillota</taxon>
        <taxon>Clostridia</taxon>
        <taxon>Lachnospirales</taxon>
        <taxon>Lachnospiraceae</taxon>
        <taxon>Pseudobutyrivibrio</taxon>
    </lineage>
</organism>
<gene>
    <name evidence="1" type="ORF">E7272_02215</name>
</gene>
<proteinExistence type="predicted"/>
<dbReference type="Pfam" id="PF05159">
    <property type="entry name" value="Capsule_synth"/>
    <property type="match status" value="1"/>
</dbReference>
<name>A0A927U5W3_9FIRM</name>
<dbReference type="GO" id="GO:0015774">
    <property type="term" value="P:polysaccharide transport"/>
    <property type="evidence" value="ECO:0007669"/>
    <property type="project" value="InterPro"/>
</dbReference>
<dbReference type="AlphaFoldDB" id="A0A927U5W3"/>
<dbReference type="InterPro" id="IPR007833">
    <property type="entry name" value="Capsule_polysaccharide_synth"/>
</dbReference>
<evidence type="ECO:0000313" key="2">
    <source>
        <dbReference type="Proteomes" id="UP000766246"/>
    </source>
</evidence>
<accession>A0A927U5W3</accession>
<dbReference type="GO" id="GO:0000271">
    <property type="term" value="P:polysaccharide biosynthetic process"/>
    <property type="evidence" value="ECO:0007669"/>
    <property type="project" value="InterPro"/>
</dbReference>
<evidence type="ECO:0008006" key="3">
    <source>
        <dbReference type="Google" id="ProtNLM"/>
    </source>
</evidence>